<comment type="caution">
    <text evidence="8">The sequence shown here is derived from an EMBL/GenBank/DDBJ whole genome shotgun (WGS) entry which is preliminary data.</text>
</comment>
<feature type="transmembrane region" description="Helical" evidence="7">
    <location>
        <begin position="443"/>
        <end position="464"/>
    </location>
</feature>
<keyword evidence="10" id="KW-1185">Reference proteome</keyword>
<evidence type="ECO:0000256" key="7">
    <source>
        <dbReference type="SAM" id="Phobius"/>
    </source>
</evidence>
<dbReference type="AlphaFoldDB" id="A0A2Z6RRQ1"/>
<dbReference type="Pfam" id="PF03062">
    <property type="entry name" value="MBOAT"/>
    <property type="match status" value="1"/>
</dbReference>
<evidence type="ECO:0000313" key="9">
    <source>
        <dbReference type="EMBL" id="GES88193.1"/>
    </source>
</evidence>
<dbReference type="InterPro" id="IPR049941">
    <property type="entry name" value="LPLAT_7/PORCN-like"/>
</dbReference>
<keyword evidence="3 7" id="KW-0812">Transmembrane</keyword>
<feature type="transmembrane region" description="Helical" evidence="7">
    <location>
        <begin position="167"/>
        <end position="186"/>
    </location>
</feature>
<dbReference type="STRING" id="94130.A0A2Z6RRQ1"/>
<comment type="subcellular location">
    <subcellularLocation>
        <location evidence="1">Membrane</location>
        <topology evidence="1">Multi-pass membrane protein</topology>
    </subcellularLocation>
</comment>
<organism evidence="8 10">
    <name type="scientific">Rhizophagus clarus</name>
    <dbReference type="NCBI Taxonomy" id="94130"/>
    <lineage>
        <taxon>Eukaryota</taxon>
        <taxon>Fungi</taxon>
        <taxon>Fungi incertae sedis</taxon>
        <taxon>Mucoromycota</taxon>
        <taxon>Glomeromycotina</taxon>
        <taxon>Glomeromycetes</taxon>
        <taxon>Glomerales</taxon>
        <taxon>Glomeraceae</taxon>
        <taxon>Rhizophagus</taxon>
    </lineage>
</organism>
<keyword evidence="6" id="KW-0012">Acyltransferase</keyword>
<dbReference type="GO" id="GO:0003841">
    <property type="term" value="F:1-acylglycerol-3-phosphate O-acyltransferase activity"/>
    <property type="evidence" value="ECO:0007669"/>
    <property type="project" value="TreeGrafter"/>
</dbReference>
<evidence type="ECO:0000256" key="3">
    <source>
        <dbReference type="ARBA" id="ARBA00022692"/>
    </source>
</evidence>
<feature type="transmembrane region" description="Helical" evidence="7">
    <location>
        <begin position="476"/>
        <end position="496"/>
    </location>
</feature>
<protein>
    <submittedName>
        <fullName evidence="9">MBOAT-domain-containing protein</fullName>
    </submittedName>
</protein>
<dbReference type="GO" id="GO:0046474">
    <property type="term" value="P:glycerophospholipid biosynthetic process"/>
    <property type="evidence" value="ECO:0007669"/>
    <property type="project" value="TreeGrafter"/>
</dbReference>
<accession>A0A2Z6RRQ1</accession>
<keyword evidence="5 7" id="KW-0472">Membrane</keyword>
<dbReference type="Proteomes" id="UP000615446">
    <property type="component" value="Unassembled WGS sequence"/>
</dbReference>
<reference evidence="9" key="2">
    <citation type="submission" date="2019-10" db="EMBL/GenBank/DDBJ databases">
        <title>Conservation and host-specific expression of non-tandemly repeated heterogenous ribosome RNA gene in arbuscular mycorrhizal fungi.</title>
        <authorList>
            <person name="Maeda T."/>
            <person name="Kobayashi Y."/>
            <person name="Nakagawa T."/>
            <person name="Ezawa T."/>
            <person name="Yamaguchi K."/>
            <person name="Bino T."/>
            <person name="Nishimoto Y."/>
            <person name="Shigenobu S."/>
            <person name="Kawaguchi M."/>
        </authorList>
    </citation>
    <scope>NUCLEOTIDE SEQUENCE</scope>
    <source>
        <strain evidence="9">HR1</strain>
    </source>
</reference>
<dbReference type="EMBL" id="BLAL01000176">
    <property type="protein sequence ID" value="GES88193.1"/>
    <property type="molecule type" value="Genomic_DNA"/>
</dbReference>
<dbReference type="PANTHER" id="PTHR13906:SF4">
    <property type="entry name" value="LYSOPHOSPHOLIPID ACYLTRANSFERASE 6"/>
    <property type="match status" value="1"/>
</dbReference>
<feature type="transmembrane region" description="Helical" evidence="7">
    <location>
        <begin position="251"/>
        <end position="273"/>
    </location>
</feature>
<dbReference type="EMBL" id="BEXD01002890">
    <property type="protein sequence ID" value="GBB99659.1"/>
    <property type="molecule type" value="Genomic_DNA"/>
</dbReference>
<evidence type="ECO:0000256" key="2">
    <source>
        <dbReference type="ARBA" id="ARBA00022679"/>
    </source>
</evidence>
<name>A0A2Z6RRQ1_9GLOM</name>
<evidence type="ECO:0000256" key="5">
    <source>
        <dbReference type="ARBA" id="ARBA00023136"/>
    </source>
</evidence>
<keyword evidence="4 7" id="KW-1133">Transmembrane helix</keyword>
<evidence type="ECO:0000313" key="10">
    <source>
        <dbReference type="Proteomes" id="UP000247702"/>
    </source>
</evidence>
<dbReference type="OrthoDB" id="286734at2759"/>
<dbReference type="PANTHER" id="PTHR13906">
    <property type="entry name" value="PORCUPINE"/>
    <property type="match status" value="1"/>
</dbReference>
<dbReference type="GO" id="GO:0030258">
    <property type="term" value="P:lipid modification"/>
    <property type="evidence" value="ECO:0007669"/>
    <property type="project" value="TreeGrafter"/>
</dbReference>
<feature type="transmembrane region" description="Helical" evidence="7">
    <location>
        <begin position="405"/>
        <end position="423"/>
    </location>
</feature>
<feature type="transmembrane region" description="Helical" evidence="7">
    <location>
        <begin position="51"/>
        <end position="73"/>
    </location>
</feature>
<dbReference type="InterPro" id="IPR004299">
    <property type="entry name" value="MBOAT_fam"/>
</dbReference>
<evidence type="ECO:0000256" key="1">
    <source>
        <dbReference type="ARBA" id="ARBA00004141"/>
    </source>
</evidence>
<dbReference type="GO" id="GO:0047184">
    <property type="term" value="F:1-acylglycerophosphocholine O-acyltransferase activity"/>
    <property type="evidence" value="ECO:0007669"/>
    <property type="project" value="TreeGrafter"/>
</dbReference>
<evidence type="ECO:0000256" key="4">
    <source>
        <dbReference type="ARBA" id="ARBA00022989"/>
    </source>
</evidence>
<dbReference type="GO" id="GO:0016020">
    <property type="term" value="C:membrane"/>
    <property type="evidence" value="ECO:0007669"/>
    <property type="project" value="UniProtKB-SubCell"/>
</dbReference>
<proteinExistence type="predicted"/>
<reference evidence="8 10" key="1">
    <citation type="submission" date="2017-11" db="EMBL/GenBank/DDBJ databases">
        <title>The genome of Rhizophagus clarus HR1 reveals common genetic basis of auxotrophy among arbuscular mycorrhizal fungi.</title>
        <authorList>
            <person name="Kobayashi Y."/>
        </authorList>
    </citation>
    <scope>NUCLEOTIDE SEQUENCE [LARGE SCALE GENOMIC DNA]</scope>
    <source>
        <strain evidence="8 10">HR1</strain>
    </source>
</reference>
<evidence type="ECO:0000313" key="8">
    <source>
        <dbReference type="EMBL" id="GBB99659.1"/>
    </source>
</evidence>
<dbReference type="GO" id="GO:0005783">
    <property type="term" value="C:endoplasmic reticulum"/>
    <property type="evidence" value="ECO:0007669"/>
    <property type="project" value="TreeGrafter"/>
</dbReference>
<feature type="transmembrane region" description="Helical" evidence="7">
    <location>
        <begin position="22"/>
        <end position="39"/>
    </location>
</feature>
<evidence type="ECO:0000256" key="6">
    <source>
        <dbReference type="ARBA" id="ARBA00023315"/>
    </source>
</evidence>
<keyword evidence="2" id="KW-0808">Transferase</keyword>
<gene>
    <name evidence="9" type="ORF">RCL2_001516300</name>
    <name evidence="8" type="ORF">RclHR1_00360008</name>
</gene>
<sequence length="553" mass="63926">MPMLDDFFSKLSTSVGGVSTDHLKMIFTLLASYPLALIYKRLPHNPNLKHLFSITVAIIILFEIFDLSSAFYVMLGGSLISYAIMSFVKGVWGPRLVFLYALGHLSINHIYRQLDRTTYDKYDSTGPQMVLVIKLTSFAFNIFDGRKPIKELTPYQRSKAITSMPSILEYLGYIFFFGGFMVGPAFEFMDYRQFTNMKLFRVDKNFIESDRTEKTKKDLHLKPLKLVDFHFNKKSDIGTDESARYYVPNGFIPAMSKLCFGIFFILCIVTFGNNYPMDWTLSEEFKNISFFNKLLYIQIASFCARLKYYIVWLLAEGACILSGLGFNGYDERGDAKWDRVSNIDIIAYETADNIKSLLDTWNINTNKWLRNYVYLRVTPPGKKPNFFSTIATFGTSAIWHGFYPGYYLTFVSGAFVQSIHRLLRRDIRPIFLTPKYSSLKPLYNFFGWLFTQTMINYIVIPFNILTLRNSLYVWKLLYFCGHVAIILINVAFWLGFNKVIVNIIDEGLKNKKGQVKKWKVERKEFDGEGKVAINETGIPLEVENGSIVLKKEE</sequence>
<dbReference type="Proteomes" id="UP000247702">
    <property type="component" value="Unassembled WGS sequence"/>
</dbReference>